<gene>
    <name evidence="2" type="ORF">ACFSJG_07790</name>
</gene>
<proteinExistence type="predicted"/>
<dbReference type="InterPro" id="IPR038332">
    <property type="entry name" value="PPE_sf"/>
</dbReference>
<sequence length="102" mass="10369">MSGHVFVSPEALLAAAAQLEALAERLQATVNSSAPALHMPPAGTEEVSILTASHFNSIADSFLPAAATGIAELWAAAATLRKQAAEYEGLDTSFGTTLAAGM</sequence>
<dbReference type="Proteomes" id="UP001597286">
    <property type="component" value="Unassembled WGS sequence"/>
</dbReference>
<protein>
    <submittedName>
        <fullName evidence="2">PE domain-containing protein</fullName>
    </submittedName>
</protein>
<dbReference type="InterPro" id="IPR000084">
    <property type="entry name" value="PE-PGRS_N"/>
</dbReference>
<evidence type="ECO:0000313" key="2">
    <source>
        <dbReference type="EMBL" id="MFD1812110.1"/>
    </source>
</evidence>
<keyword evidence="3" id="KW-1185">Reference proteome</keyword>
<comment type="caution">
    <text evidence="2">The sequence shown here is derived from an EMBL/GenBank/DDBJ whole genome shotgun (WGS) entry which is preliminary data.</text>
</comment>
<name>A0ABW4P507_9NOCA</name>
<reference evidence="3" key="1">
    <citation type="journal article" date="2019" name="Int. J. Syst. Evol. Microbiol.">
        <title>The Global Catalogue of Microorganisms (GCM) 10K type strain sequencing project: providing services to taxonomists for standard genome sequencing and annotation.</title>
        <authorList>
            <consortium name="The Broad Institute Genomics Platform"/>
            <consortium name="The Broad Institute Genome Sequencing Center for Infectious Disease"/>
            <person name="Wu L."/>
            <person name="Ma J."/>
        </authorList>
    </citation>
    <scope>NUCLEOTIDE SEQUENCE [LARGE SCALE GENOMIC DNA]</scope>
    <source>
        <strain evidence="3">DT72</strain>
    </source>
</reference>
<dbReference type="EMBL" id="JBHUFB010000009">
    <property type="protein sequence ID" value="MFD1812110.1"/>
    <property type="molecule type" value="Genomic_DNA"/>
</dbReference>
<dbReference type="SUPFAM" id="SSF140459">
    <property type="entry name" value="PE/PPE dimer-like"/>
    <property type="match status" value="1"/>
</dbReference>
<dbReference type="RefSeq" id="WP_378484629.1">
    <property type="nucleotide sequence ID" value="NZ_JBHUFB010000009.1"/>
</dbReference>
<dbReference type="Pfam" id="PF00934">
    <property type="entry name" value="PE"/>
    <property type="match status" value="1"/>
</dbReference>
<dbReference type="Gene3D" id="1.10.287.850">
    <property type="entry name" value="HP0062-like domain"/>
    <property type="match status" value="1"/>
</dbReference>
<feature type="domain" description="PE" evidence="1">
    <location>
        <begin position="5"/>
        <end position="91"/>
    </location>
</feature>
<evidence type="ECO:0000313" key="3">
    <source>
        <dbReference type="Proteomes" id="UP001597286"/>
    </source>
</evidence>
<accession>A0ABW4P507</accession>
<evidence type="ECO:0000259" key="1">
    <source>
        <dbReference type="Pfam" id="PF00934"/>
    </source>
</evidence>
<organism evidence="2 3">
    <name type="scientific">Rhodococcus gannanensis</name>
    <dbReference type="NCBI Taxonomy" id="1960308"/>
    <lineage>
        <taxon>Bacteria</taxon>
        <taxon>Bacillati</taxon>
        <taxon>Actinomycetota</taxon>
        <taxon>Actinomycetes</taxon>
        <taxon>Mycobacteriales</taxon>
        <taxon>Nocardiaceae</taxon>
        <taxon>Rhodococcus</taxon>
    </lineage>
</organism>